<dbReference type="Proteomes" id="UP000823388">
    <property type="component" value="Chromosome 6K"/>
</dbReference>
<dbReference type="InterPro" id="IPR006093">
    <property type="entry name" value="Oxy_OxRdtase_FAD_BS"/>
</dbReference>
<dbReference type="EMBL" id="CM029047">
    <property type="protein sequence ID" value="KAG2581711.1"/>
    <property type="molecule type" value="Genomic_DNA"/>
</dbReference>
<dbReference type="PROSITE" id="PS51387">
    <property type="entry name" value="FAD_PCMH"/>
    <property type="match status" value="1"/>
</dbReference>
<comment type="cofactor">
    <cofactor evidence="1">
        <name>FAD</name>
        <dbReference type="ChEBI" id="CHEBI:57692"/>
    </cofactor>
</comment>
<dbReference type="PANTHER" id="PTHR32448">
    <property type="entry name" value="OS08G0158400 PROTEIN"/>
    <property type="match status" value="1"/>
</dbReference>
<evidence type="ECO:0000256" key="8">
    <source>
        <dbReference type="SAM" id="SignalP"/>
    </source>
</evidence>
<organism evidence="10 11">
    <name type="scientific">Panicum virgatum</name>
    <name type="common">Blackwell switchgrass</name>
    <dbReference type="NCBI Taxonomy" id="38727"/>
    <lineage>
        <taxon>Eukaryota</taxon>
        <taxon>Viridiplantae</taxon>
        <taxon>Streptophyta</taxon>
        <taxon>Embryophyta</taxon>
        <taxon>Tracheophyta</taxon>
        <taxon>Spermatophyta</taxon>
        <taxon>Magnoliopsida</taxon>
        <taxon>Liliopsida</taxon>
        <taxon>Poales</taxon>
        <taxon>Poaceae</taxon>
        <taxon>PACMAD clade</taxon>
        <taxon>Panicoideae</taxon>
        <taxon>Panicodae</taxon>
        <taxon>Paniceae</taxon>
        <taxon>Panicinae</taxon>
        <taxon>Panicum</taxon>
        <taxon>Panicum sect. Hiantes</taxon>
    </lineage>
</organism>
<evidence type="ECO:0000256" key="2">
    <source>
        <dbReference type="ARBA" id="ARBA00005466"/>
    </source>
</evidence>
<feature type="signal peptide" evidence="8">
    <location>
        <begin position="1"/>
        <end position="24"/>
    </location>
</feature>
<dbReference type="PROSITE" id="PS00862">
    <property type="entry name" value="OX2_COVAL_FAD"/>
    <property type="match status" value="1"/>
</dbReference>
<dbReference type="InterPro" id="IPR012951">
    <property type="entry name" value="BBE"/>
</dbReference>
<comment type="similarity">
    <text evidence="2">Belongs to the oxygen-dependent FAD-linked oxidoreductase family.</text>
</comment>
<dbReference type="InterPro" id="IPR016166">
    <property type="entry name" value="FAD-bd_PCMH"/>
</dbReference>
<keyword evidence="6" id="KW-0560">Oxidoreductase</keyword>
<name>A0A8T0R7L7_PANVG</name>
<dbReference type="GO" id="GO:0071949">
    <property type="term" value="F:FAD binding"/>
    <property type="evidence" value="ECO:0007669"/>
    <property type="project" value="InterPro"/>
</dbReference>
<keyword evidence="5" id="KW-0274">FAD</keyword>
<comment type="caution">
    <text evidence="10">The sequence shown here is derived from an EMBL/GenBank/DDBJ whole genome shotgun (WGS) entry which is preliminary data.</text>
</comment>
<dbReference type="InterPro" id="IPR036318">
    <property type="entry name" value="FAD-bd_PCMH-like_sf"/>
</dbReference>
<protein>
    <recommendedName>
        <fullName evidence="9">FAD-binding PCMH-type domain-containing protein</fullName>
    </recommendedName>
</protein>
<keyword evidence="3" id="KW-0285">Flavoprotein</keyword>
<feature type="domain" description="FAD-binding PCMH-type" evidence="9">
    <location>
        <begin position="78"/>
        <end position="254"/>
    </location>
</feature>
<dbReference type="Gene3D" id="3.30.43.10">
    <property type="entry name" value="Uridine Diphospho-n-acetylenolpyruvylglucosamine Reductase, domain 2"/>
    <property type="match status" value="1"/>
</dbReference>
<reference evidence="10" key="1">
    <citation type="submission" date="2020-05" db="EMBL/GenBank/DDBJ databases">
        <title>WGS assembly of Panicum virgatum.</title>
        <authorList>
            <person name="Lovell J.T."/>
            <person name="Jenkins J."/>
            <person name="Shu S."/>
            <person name="Juenger T.E."/>
            <person name="Schmutz J."/>
        </authorList>
    </citation>
    <scope>NUCLEOTIDE SEQUENCE</scope>
    <source>
        <strain evidence="10">AP13</strain>
    </source>
</reference>
<evidence type="ECO:0000256" key="3">
    <source>
        <dbReference type="ARBA" id="ARBA00022630"/>
    </source>
</evidence>
<evidence type="ECO:0000256" key="7">
    <source>
        <dbReference type="ARBA" id="ARBA00023180"/>
    </source>
</evidence>
<dbReference type="OrthoDB" id="407275at2759"/>
<keyword evidence="7" id="KW-0325">Glycoprotein</keyword>
<feature type="chain" id="PRO_5035882827" description="FAD-binding PCMH-type domain-containing protein" evidence="8">
    <location>
        <begin position="25"/>
        <end position="541"/>
    </location>
</feature>
<evidence type="ECO:0000313" key="11">
    <source>
        <dbReference type="Proteomes" id="UP000823388"/>
    </source>
</evidence>
<dbReference type="Gene3D" id="3.30.465.10">
    <property type="match status" value="1"/>
</dbReference>
<dbReference type="InterPro" id="IPR006094">
    <property type="entry name" value="Oxid_FAD_bind_N"/>
</dbReference>
<gene>
    <name evidence="10" type="ORF">PVAP13_6KG070900</name>
</gene>
<dbReference type="Gene3D" id="3.40.462.20">
    <property type="match status" value="1"/>
</dbReference>
<proteinExistence type="inferred from homology"/>
<evidence type="ECO:0000256" key="6">
    <source>
        <dbReference type="ARBA" id="ARBA00023002"/>
    </source>
</evidence>
<keyword evidence="11" id="KW-1185">Reference proteome</keyword>
<evidence type="ECO:0000259" key="9">
    <source>
        <dbReference type="PROSITE" id="PS51387"/>
    </source>
</evidence>
<dbReference type="SUPFAM" id="SSF56176">
    <property type="entry name" value="FAD-binding/transporter-associated domain-like"/>
    <property type="match status" value="1"/>
</dbReference>
<dbReference type="Pfam" id="PF01565">
    <property type="entry name" value="FAD_binding_4"/>
    <property type="match status" value="1"/>
</dbReference>
<keyword evidence="4 8" id="KW-0732">Signal</keyword>
<evidence type="ECO:0000256" key="1">
    <source>
        <dbReference type="ARBA" id="ARBA00001974"/>
    </source>
</evidence>
<dbReference type="Pfam" id="PF08031">
    <property type="entry name" value="BBE"/>
    <property type="match status" value="1"/>
</dbReference>
<evidence type="ECO:0000256" key="5">
    <source>
        <dbReference type="ARBA" id="ARBA00022827"/>
    </source>
</evidence>
<dbReference type="InterPro" id="IPR016169">
    <property type="entry name" value="FAD-bd_PCMH_sub2"/>
</dbReference>
<dbReference type="GO" id="GO:0016491">
    <property type="term" value="F:oxidoreductase activity"/>
    <property type="evidence" value="ECO:0007669"/>
    <property type="project" value="UniProtKB-KW"/>
</dbReference>
<evidence type="ECO:0000256" key="4">
    <source>
        <dbReference type="ARBA" id="ARBA00022729"/>
    </source>
</evidence>
<dbReference type="AlphaFoldDB" id="A0A8T0R7L7"/>
<accession>A0A8T0R7L7</accession>
<sequence>MAIHTVVAAAAAALALSLVATAAAAGAAGAHPPAPGPAHDIASCLVTSGVKNFSLPASKSFKPILDSSLRYLRFDVPSVGKPAAIVLPASQRELQRAVLCARSSSLAIRVRSGGHSYEGLSYTSENYVPFVVIDLANLNRVRVDAASTTVWAESGATLGELYHAVWQSNRTLAFPAGTCSTIGLGGFVSGGGFGLLARKHGLAVDNVLDATLIDASGRALTRATMDADVFWAIRGGGGGSWGVVSSWKLRLVPVPAIVTVFDMDRRGPAGLIAGLIHKWQFVGPHLPDEFYISTKIYFTPAPASGGNLTMSFTGQVLGPKRLAFSVLTKAYPELRLAASELSEVSWVESAAKFAGLSSVADLPGRQIGVGEYAKRKSDYVQAALSEEDMARVARYMTTAPTEGSIQLNPYGAAMARIGSSETPFPHRAGFLYSVQYAIDWKASENDRSGEYMRWLREFYEFMAPFVSKNPRSAYVNYVDLDLGTNNWTTATGGPLSASSVSHAASWGRRYFLHNFDRLVRAKSKIDPGNVFNNAQSIPPSH</sequence>
<evidence type="ECO:0000313" key="10">
    <source>
        <dbReference type="EMBL" id="KAG2581711.1"/>
    </source>
</evidence>
<dbReference type="InterPro" id="IPR016167">
    <property type="entry name" value="FAD-bd_PCMH_sub1"/>
</dbReference>